<dbReference type="Gene3D" id="3.80.10.10">
    <property type="entry name" value="Ribonuclease Inhibitor"/>
    <property type="match status" value="1"/>
</dbReference>
<dbReference type="SUPFAM" id="SSF52047">
    <property type="entry name" value="RNI-like"/>
    <property type="match status" value="1"/>
</dbReference>
<feature type="domain" description="At1g61320/AtMIF1 LRR" evidence="2">
    <location>
        <begin position="158"/>
        <end position="446"/>
    </location>
</feature>
<dbReference type="SUPFAM" id="SSF81383">
    <property type="entry name" value="F-box domain"/>
    <property type="match status" value="1"/>
</dbReference>
<evidence type="ECO:0008006" key="5">
    <source>
        <dbReference type="Google" id="ProtNLM"/>
    </source>
</evidence>
<accession>A0ABC8WQD9</accession>
<dbReference type="EMBL" id="OZ075123">
    <property type="protein sequence ID" value="CAL4913146.1"/>
    <property type="molecule type" value="Genomic_DNA"/>
</dbReference>
<dbReference type="Proteomes" id="UP001497457">
    <property type="component" value="Chromosome 13rd"/>
</dbReference>
<sequence length="487" mass="54869">MEARPLFLSGAYARDGGGAPGGRPSARRPCAADRNLVVEDEDRLSKLPDDILLDILGKGNIRTCIRASFLSTRWRHLPSLLPGISLDVSDFVPSDDIFNPIAIDKAVAYMTEVERISLATPGRKGIMKFVKLLTNDNGEVKSVELDLPTKLGLNCREMDMLQHAKEIFCFFDATTNLFRHLTRLFLHNARFDELQMHRLLNCCEQLQHVVLNDCDTGDESVLKINMPNSKISYLKLCSCCFEKVELSCLPKLSELHYESWYSLSTPFSFGIVPCLEEVRLVCCMAHYQSGHNLSKLLHGTEVLRALTLDFQGEKVWMLPEGQKLHSLFKSLSTLFIHGIYVGFGLSWTKTLLEAAPSLKTFGIKVWDNVCDDNSEETRSMYAKRTNPWPKNNEANGSRHTHLTRLEFGGFMAVKKHLQFVRSIMDYASSLETILLEDKDPCKDCDAVNTNLIRSSTGSMFPRNKCEQDIILSQLGVGVSYAAQIIFK</sequence>
<reference evidence="4" key="1">
    <citation type="submission" date="2024-06" db="EMBL/GenBank/DDBJ databases">
        <authorList>
            <person name="Ryan C."/>
        </authorList>
    </citation>
    <scope>NUCLEOTIDE SEQUENCE [LARGE SCALE GENOMIC DNA]</scope>
</reference>
<dbReference type="InterPro" id="IPR055357">
    <property type="entry name" value="LRR_At1g61320_AtMIF1"/>
</dbReference>
<dbReference type="Gene3D" id="1.20.1280.50">
    <property type="match status" value="1"/>
</dbReference>
<dbReference type="InterPro" id="IPR036047">
    <property type="entry name" value="F-box-like_dom_sf"/>
</dbReference>
<evidence type="ECO:0000259" key="2">
    <source>
        <dbReference type="Pfam" id="PF23622"/>
    </source>
</evidence>
<dbReference type="InterPro" id="IPR032675">
    <property type="entry name" value="LRR_dom_sf"/>
</dbReference>
<reference evidence="3 4" key="2">
    <citation type="submission" date="2024-10" db="EMBL/GenBank/DDBJ databases">
        <authorList>
            <person name="Ryan C."/>
        </authorList>
    </citation>
    <scope>NUCLEOTIDE SEQUENCE [LARGE SCALE GENOMIC DNA]</scope>
</reference>
<evidence type="ECO:0000313" key="3">
    <source>
        <dbReference type="EMBL" id="CAL4913146.1"/>
    </source>
</evidence>
<dbReference type="PANTHER" id="PTHR35545:SF28">
    <property type="entry name" value="OS07G0645701 PROTEIN"/>
    <property type="match status" value="1"/>
</dbReference>
<feature type="domain" description="F-box" evidence="1">
    <location>
        <begin position="44"/>
        <end position="77"/>
    </location>
</feature>
<name>A0ABC8WQD9_9POAL</name>
<protein>
    <recommendedName>
        <fullName evidence="5">F-box domain-containing protein</fullName>
    </recommendedName>
</protein>
<dbReference type="Pfam" id="PF00646">
    <property type="entry name" value="F-box"/>
    <property type="match status" value="1"/>
</dbReference>
<keyword evidence="4" id="KW-1185">Reference proteome</keyword>
<dbReference type="Pfam" id="PF23622">
    <property type="entry name" value="LRR_At1g61320_AtMIF1"/>
    <property type="match status" value="1"/>
</dbReference>
<gene>
    <name evidence="3" type="ORF">URODEC1_LOCUS16047</name>
</gene>
<evidence type="ECO:0000259" key="1">
    <source>
        <dbReference type="Pfam" id="PF00646"/>
    </source>
</evidence>
<evidence type="ECO:0000313" key="4">
    <source>
        <dbReference type="Proteomes" id="UP001497457"/>
    </source>
</evidence>
<dbReference type="PANTHER" id="PTHR35545">
    <property type="entry name" value="F-BOX DOMAIN-CONTAINING PROTEIN"/>
    <property type="match status" value="1"/>
</dbReference>
<proteinExistence type="predicted"/>
<dbReference type="AlphaFoldDB" id="A0ABC8WQD9"/>
<organism evidence="3 4">
    <name type="scientific">Urochloa decumbens</name>
    <dbReference type="NCBI Taxonomy" id="240449"/>
    <lineage>
        <taxon>Eukaryota</taxon>
        <taxon>Viridiplantae</taxon>
        <taxon>Streptophyta</taxon>
        <taxon>Embryophyta</taxon>
        <taxon>Tracheophyta</taxon>
        <taxon>Spermatophyta</taxon>
        <taxon>Magnoliopsida</taxon>
        <taxon>Liliopsida</taxon>
        <taxon>Poales</taxon>
        <taxon>Poaceae</taxon>
        <taxon>PACMAD clade</taxon>
        <taxon>Panicoideae</taxon>
        <taxon>Panicodae</taxon>
        <taxon>Paniceae</taxon>
        <taxon>Melinidinae</taxon>
        <taxon>Urochloa</taxon>
    </lineage>
</organism>
<dbReference type="InterPro" id="IPR001810">
    <property type="entry name" value="F-box_dom"/>
</dbReference>